<accession>A0ABN7YDQ0</accession>
<name>A0ABN7YDQ0_9BURK</name>
<gene>
    <name evidence="1" type="ORF">LMG23992_01472</name>
</gene>
<comment type="caution">
    <text evidence="1">The sequence shown here is derived from an EMBL/GenBank/DDBJ whole genome shotgun (WGS) entry which is preliminary data.</text>
</comment>
<evidence type="ECO:0000313" key="2">
    <source>
        <dbReference type="Proteomes" id="UP000727654"/>
    </source>
</evidence>
<keyword evidence="2" id="KW-1185">Reference proteome</keyword>
<dbReference type="InterPro" id="IPR011749">
    <property type="entry name" value="CHP02243"/>
</dbReference>
<dbReference type="RefSeq" id="WP_224079139.1">
    <property type="nucleotide sequence ID" value="NZ_CAJZAI010000003.1"/>
</dbReference>
<reference evidence="1 2" key="1">
    <citation type="submission" date="2021-08" db="EMBL/GenBank/DDBJ databases">
        <authorList>
            <person name="Peeters C."/>
        </authorList>
    </citation>
    <scope>NUCLEOTIDE SEQUENCE [LARGE SCALE GENOMIC DNA]</scope>
    <source>
        <strain evidence="1 2">LMG 23992</strain>
    </source>
</reference>
<protein>
    <recommendedName>
        <fullName evidence="3">Baseplate assembly protein</fullName>
    </recommendedName>
</protein>
<evidence type="ECO:0000313" key="1">
    <source>
        <dbReference type="EMBL" id="CAG9170125.1"/>
    </source>
</evidence>
<dbReference type="Proteomes" id="UP000727654">
    <property type="component" value="Unassembled WGS sequence"/>
</dbReference>
<organism evidence="1 2">
    <name type="scientific">Cupriavidus laharis</name>
    <dbReference type="NCBI Taxonomy" id="151654"/>
    <lineage>
        <taxon>Bacteria</taxon>
        <taxon>Pseudomonadati</taxon>
        <taxon>Pseudomonadota</taxon>
        <taxon>Betaproteobacteria</taxon>
        <taxon>Burkholderiales</taxon>
        <taxon>Burkholderiaceae</taxon>
        <taxon>Cupriavidus</taxon>
    </lineage>
</organism>
<dbReference type="NCBIfam" id="TIGR02243">
    <property type="entry name" value="putative baseplate assembly protein"/>
    <property type="match status" value="1"/>
</dbReference>
<dbReference type="EMBL" id="CAJZAI010000003">
    <property type="protein sequence ID" value="CAG9170125.1"/>
    <property type="molecule type" value="Genomic_DNA"/>
</dbReference>
<sequence length="888" mass="94204">MTTRQAGMTPVPHLKPHVPALPPGSEACGCCDGIVAQTPQGLGNRGGLSAIAYRIGDYAQFRESLQASLSSSAFAPLDRLRTRDSDDFTIGLLDAFACAADVLTFYQERIANESYLRTAVEPVSLQEMGKLIGYRLRPGVAAQTWLAFALETPPAPPPGLPPEPGNFVTGVPPSLSLDAGLKVQSVPGPGELPQTFETVEALAEARPAWNGIRPWMSDSRMPGHNDTFTYLAGVRNSLRAGDALLFLGDEFLADANSNNWDFRIIDSVEPQPDADRTLVRWKRGLGSIQPFANPATQHPQAYVLRKRAAVFGHNAPMWGSMPWSYRANYPGGSDSEGNVASEWPGFTLSPAGATAAGGHVDLDAVYAEVQHGSHVVLAKGGFLYASEPAPSGTYVELYRVTNVSEVSRAAFATAAKVTRLQLQGANYAAQFQAYVRETAVFAQSEPLAFAAYPVTTAVAGDRIPADIGADGLLPGRRLIVRGTQVKDGQTVVVQATLVAAHPLGAGRCELEIAPPLPQPLQRDSVVVHANVAPATHGESVAQVLGSGDASQAFQRFELKQLPLTWRAADNELGAAADLTVRVSDIAWHERPAMYGAAATERAYTLGTDEQGRLHVVFGDGLRGARLPSGTNNVRAAYRKGLGAQGNVDADKLTQLMSRPLGLKSVSNPIAAEGGTDPEGPDAARRSMPLFTRTLGRAVSLLDYEDFARAFSGVAKAQARVLDLHAGATIAITVAAPDGLPLTPASPVWQHLLGALRDGGDPHVAVQLLPASLSTFRLGLRVRRDPDYDTKTVLAAVEAALRARFAFDARELAQPVQQSEVIAAAQAVPGVVAVALTRLYGGTQPVAQTVPSRQVRLLAARMRVQGGAAQPAELLTLDPGPFDLLEELT</sequence>
<proteinExistence type="predicted"/>
<evidence type="ECO:0008006" key="3">
    <source>
        <dbReference type="Google" id="ProtNLM"/>
    </source>
</evidence>